<comment type="caution">
    <text evidence="3">The sequence shown here is derived from an EMBL/GenBank/DDBJ whole genome shotgun (WGS) entry which is preliminary data.</text>
</comment>
<dbReference type="AlphaFoldDB" id="A0A544TRH9"/>
<dbReference type="Proteomes" id="UP000316626">
    <property type="component" value="Unassembled WGS sequence"/>
</dbReference>
<evidence type="ECO:0000313" key="3">
    <source>
        <dbReference type="EMBL" id="TQR20044.1"/>
    </source>
</evidence>
<organism evidence="3 4">
    <name type="scientific">Psychrobacillus vulpis</name>
    <dbReference type="NCBI Taxonomy" id="2325572"/>
    <lineage>
        <taxon>Bacteria</taxon>
        <taxon>Bacillati</taxon>
        <taxon>Bacillota</taxon>
        <taxon>Bacilli</taxon>
        <taxon>Bacillales</taxon>
        <taxon>Bacillaceae</taxon>
        <taxon>Psychrobacillus</taxon>
    </lineage>
</organism>
<keyword evidence="1" id="KW-1133">Transmembrane helix</keyword>
<sequence>MDWNKTKTIFIIVFSILNVFLFSLYLNRYNDASKVQVPSDTPIEERLLLDNIKFPKLESLVQEASYVSGNVHLFSEEELNKLSNQTIEMKNGSELVSIFNKPLPITEENSLEKLVHDNVLKGDSYGLWKIDEENNSAILFQKVNSRLVYYNPNAMLIVHWNDEKEIIQYNQTILDNLEDYNESKNLLPYMQAIKVLYSRGLLKPDSTVKEIKLGYSTLAQVTETQVFAPTWHVLVELSDKTSEEYFVNAVEGRIIEIPKETEQLEVE</sequence>
<feature type="domain" description="Regulatory protein YycH-like" evidence="2">
    <location>
        <begin position="35"/>
        <end position="250"/>
    </location>
</feature>
<dbReference type="OrthoDB" id="2388036at2"/>
<keyword evidence="4" id="KW-1185">Reference proteome</keyword>
<keyword evidence="1" id="KW-0472">Membrane</keyword>
<accession>A0A544TRH9</accession>
<reference evidence="3 4" key="1">
    <citation type="submission" date="2019-06" db="EMBL/GenBank/DDBJ databases">
        <title>Psychrobacillus vulpis sp. nov., a new species isolated from feces of a red fox that inhabits in The Tablas de Daimiel Natural Park, Albacete, Spain.</title>
        <authorList>
            <person name="Rodriguez M."/>
            <person name="Reina J.C."/>
            <person name="Bejar V."/>
            <person name="Llamas I."/>
        </authorList>
    </citation>
    <scope>NUCLEOTIDE SEQUENCE [LARGE SCALE GENOMIC DNA]</scope>
    <source>
        <strain evidence="3 4">Z8</strain>
    </source>
</reference>
<feature type="transmembrane region" description="Helical" evidence="1">
    <location>
        <begin position="6"/>
        <end position="26"/>
    </location>
</feature>
<evidence type="ECO:0000256" key="1">
    <source>
        <dbReference type="SAM" id="Phobius"/>
    </source>
</evidence>
<keyword evidence="1" id="KW-0812">Transmembrane</keyword>
<name>A0A544TRH9_9BACI</name>
<dbReference type="Pfam" id="PF09648">
    <property type="entry name" value="YycI"/>
    <property type="match status" value="1"/>
</dbReference>
<dbReference type="GO" id="GO:0016020">
    <property type="term" value="C:membrane"/>
    <property type="evidence" value="ECO:0007669"/>
    <property type="project" value="InterPro"/>
</dbReference>
<evidence type="ECO:0000313" key="4">
    <source>
        <dbReference type="Proteomes" id="UP000316626"/>
    </source>
</evidence>
<proteinExistence type="predicted"/>
<dbReference type="EMBL" id="VDGI01000008">
    <property type="protein sequence ID" value="TQR20044.1"/>
    <property type="molecule type" value="Genomic_DNA"/>
</dbReference>
<protein>
    <recommendedName>
        <fullName evidence="2">Regulatory protein YycH-like domain-containing protein</fullName>
    </recommendedName>
</protein>
<evidence type="ECO:0000259" key="2">
    <source>
        <dbReference type="Pfam" id="PF09648"/>
    </source>
</evidence>
<gene>
    <name evidence="3" type="ORF">FG384_09105</name>
</gene>
<dbReference type="Gene3D" id="2.40.128.690">
    <property type="entry name" value="YycH protein, domain 3-like"/>
    <property type="match status" value="1"/>
</dbReference>
<dbReference type="InterPro" id="IPR018604">
    <property type="entry name" value="YycI-like"/>
</dbReference>